<evidence type="ECO:0000256" key="1">
    <source>
        <dbReference type="ARBA" id="ARBA00004613"/>
    </source>
</evidence>
<evidence type="ECO:0000256" key="5">
    <source>
        <dbReference type="ARBA" id="ARBA00022525"/>
    </source>
</evidence>
<comment type="catalytic activity">
    <reaction evidence="9 12">
        <text>[(1-&gt;4)-alpha-D-galacturonosyl methyl ester](n) + n H2O = [(1-&gt;4)-alpha-D-galacturonosyl](n) + n methanol + n H(+)</text>
        <dbReference type="Rhea" id="RHEA:22380"/>
        <dbReference type="Rhea" id="RHEA-COMP:14570"/>
        <dbReference type="Rhea" id="RHEA-COMP:14573"/>
        <dbReference type="ChEBI" id="CHEBI:15377"/>
        <dbReference type="ChEBI" id="CHEBI:15378"/>
        <dbReference type="ChEBI" id="CHEBI:17790"/>
        <dbReference type="ChEBI" id="CHEBI:140522"/>
        <dbReference type="ChEBI" id="CHEBI:140523"/>
        <dbReference type="EC" id="3.1.1.11"/>
    </reaction>
</comment>
<name>A0AAW2LVH1_9LAMI</name>
<keyword evidence="7 12" id="KW-0063">Aspartyl esterase</keyword>
<dbReference type="GO" id="GO:0005576">
    <property type="term" value="C:extracellular region"/>
    <property type="evidence" value="ECO:0007669"/>
    <property type="project" value="UniProtKB-SubCell"/>
</dbReference>
<dbReference type="EC" id="3.1.1.11" evidence="4 12"/>
<comment type="pathway">
    <text evidence="2 12">Glycan metabolism; pectin degradation; 2-dehydro-3-deoxy-D-gluconate from pectin: step 1/5.</text>
</comment>
<dbReference type="AlphaFoldDB" id="A0AAW2LVH1"/>
<evidence type="ECO:0000256" key="6">
    <source>
        <dbReference type="ARBA" id="ARBA00022801"/>
    </source>
</evidence>
<evidence type="ECO:0000259" key="13">
    <source>
        <dbReference type="Pfam" id="PF01095"/>
    </source>
</evidence>
<evidence type="ECO:0000256" key="10">
    <source>
        <dbReference type="ARBA" id="ARBA00057335"/>
    </source>
</evidence>
<evidence type="ECO:0000256" key="12">
    <source>
        <dbReference type="RuleBase" id="RU000589"/>
    </source>
</evidence>
<comment type="caution">
    <text evidence="14">The sequence shown here is derived from an EMBL/GenBank/DDBJ whole genome shotgun (WGS) entry which is preliminary data.</text>
</comment>
<evidence type="ECO:0000256" key="3">
    <source>
        <dbReference type="ARBA" id="ARBA00008891"/>
    </source>
</evidence>
<proteinExistence type="inferred from homology"/>
<comment type="function">
    <text evidence="10">Acts in the modification of cell walls via demethylesterification of cell wall pectin.</text>
</comment>
<comment type="similarity">
    <text evidence="3">Belongs to the pectinesterase family.</text>
</comment>
<evidence type="ECO:0000256" key="11">
    <source>
        <dbReference type="PROSITE-ProRule" id="PRU10040"/>
    </source>
</evidence>
<evidence type="ECO:0000256" key="8">
    <source>
        <dbReference type="ARBA" id="ARBA00023180"/>
    </source>
</evidence>
<feature type="domain" description="Pectinesterase catalytic" evidence="13">
    <location>
        <begin position="33"/>
        <end position="307"/>
    </location>
</feature>
<keyword evidence="12" id="KW-0732">Signal</keyword>
<evidence type="ECO:0000256" key="7">
    <source>
        <dbReference type="ARBA" id="ARBA00023085"/>
    </source>
</evidence>
<dbReference type="InterPro" id="IPR012334">
    <property type="entry name" value="Pectin_lyas_fold"/>
</dbReference>
<feature type="signal peptide" evidence="12">
    <location>
        <begin position="1"/>
        <end position="19"/>
    </location>
</feature>
<evidence type="ECO:0000256" key="2">
    <source>
        <dbReference type="ARBA" id="ARBA00005184"/>
    </source>
</evidence>
<evidence type="ECO:0000256" key="4">
    <source>
        <dbReference type="ARBA" id="ARBA00013229"/>
    </source>
</evidence>
<dbReference type="SUPFAM" id="SSF51126">
    <property type="entry name" value="Pectin lyase-like"/>
    <property type="match status" value="1"/>
</dbReference>
<keyword evidence="5" id="KW-0964">Secreted</keyword>
<sequence length="336" mass="36712">MVLGCRIIISLILLASVLAAGGGADSSTAILIEVNQSGNGDYRKIQDAIDAVPSNNSDHIFILVKPGVYKEKIVVPAGKPFITLSGTKATKTIITWNDSGEIFESPTFSVLASDFMARYLTIQNNYGAGAKAVALRVSGDRAAFMNCRILSHQDTLLDDKGRHYYSNCYVEGDTDFIFGNGASIFQKCHLHSLAGGMGAITAQRRQRAEEETGFTFVNCKITGVKSAVLGRPWGKYSRVVFALTYMSNVVLPQGWDDWGDSSKRRTAYYGEYKCYGAGARSSKRVKWSHRLSSQEAAPYLREDMIGGSSWIRSAPSHFRRISGAISPLPQPLQPNS</sequence>
<dbReference type="PANTHER" id="PTHR31321">
    <property type="entry name" value="ACYL-COA THIOESTER HYDROLASE YBHC-RELATED"/>
    <property type="match status" value="1"/>
</dbReference>
<dbReference type="PROSITE" id="PS00503">
    <property type="entry name" value="PECTINESTERASE_2"/>
    <property type="match status" value="1"/>
</dbReference>
<keyword evidence="8" id="KW-0325">Glycoprotein</keyword>
<dbReference type="GO" id="GO:0030599">
    <property type="term" value="F:pectinesterase activity"/>
    <property type="evidence" value="ECO:0007669"/>
    <property type="project" value="UniProtKB-UniRule"/>
</dbReference>
<feature type="active site" evidence="11">
    <location>
        <position position="175"/>
    </location>
</feature>
<dbReference type="InterPro" id="IPR000070">
    <property type="entry name" value="Pectinesterase_cat"/>
</dbReference>
<dbReference type="GO" id="GO:0042545">
    <property type="term" value="P:cell wall modification"/>
    <property type="evidence" value="ECO:0007669"/>
    <property type="project" value="UniProtKB-UniRule"/>
</dbReference>
<comment type="subcellular location">
    <subcellularLocation>
        <location evidence="1">Secreted</location>
    </subcellularLocation>
</comment>
<dbReference type="PANTHER" id="PTHR31321:SF72">
    <property type="entry name" value="PECTINESTERASE 11-RELATED"/>
    <property type="match status" value="1"/>
</dbReference>
<evidence type="ECO:0000256" key="9">
    <source>
        <dbReference type="ARBA" id="ARBA00047928"/>
    </source>
</evidence>
<dbReference type="EMBL" id="JACGWK010000012">
    <property type="protein sequence ID" value="KAL0323130.1"/>
    <property type="molecule type" value="Genomic_DNA"/>
</dbReference>
<dbReference type="Pfam" id="PF01095">
    <property type="entry name" value="Pectinesterase"/>
    <property type="match status" value="1"/>
</dbReference>
<reference evidence="14" key="1">
    <citation type="submission" date="2020-06" db="EMBL/GenBank/DDBJ databases">
        <authorList>
            <person name="Li T."/>
            <person name="Hu X."/>
            <person name="Zhang T."/>
            <person name="Song X."/>
            <person name="Zhang H."/>
            <person name="Dai N."/>
            <person name="Sheng W."/>
            <person name="Hou X."/>
            <person name="Wei L."/>
        </authorList>
    </citation>
    <scope>NUCLEOTIDE SEQUENCE</scope>
    <source>
        <strain evidence="14">G01</strain>
        <tissue evidence="14">Leaf</tissue>
    </source>
</reference>
<dbReference type="InterPro" id="IPR011050">
    <property type="entry name" value="Pectin_lyase_fold/virulence"/>
</dbReference>
<accession>A0AAW2LVH1</accession>
<organism evidence="14">
    <name type="scientific">Sesamum angustifolium</name>
    <dbReference type="NCBI Taxonomy" id="2727405"/>
    <lineage>
        <taxon>Eukaryota</taxon>
        <taxon>Viridiplantae</taxon>
        <taxon>Streptophyta</taxon>
        <taxon>Embryophyta</taxon>
        <taxon>Tracheophyta</taxon>
        <taxon>Spermatophyta</taxon>
        <taxon>Magnoliopsida</taxon>
        <taxon>eudicotyledons</taxon>
        <taxon>Gunneridae</taxon>
        <taxon>Pentapetalae</taxon>
        <taxon>asterids</taxon>
        <taxon>lamiids</taxon>
        <taxon>Lamiales</taxon>
        <taxon>Pedaliaceae</taxon>
        <taxon>Sesamum</taxon>
    </lineage>
</organism>
<dbReference type="InterPro" id="IPR033131">
    <property type="entry name" value="Pectinesterase_Asp_AS"/>
</dbReference>
<protein>
    <recommendedName>
        <fullName evidence="4 12">Pectinesterase</fullName>
        <ecNumber evidence="4 12">3.1.1.11</ecNumber>
    </recommendedName>
</protein>
<dbReference type="GO" id="GO:0045490">
    <property type="term" value="P:pectin catabolic process"/>
    <property type="evidence" value="ECO:0007669"/>
    <property type="project" value="UniProtKB-UniRule"/>
</dbReference>
<dbReference type="FunFam" id="2.160.20.10:FF:000013">
    <property type="entry name" value="Pectinesterase"/>
    <property type="match status" value="1"/>
</dbReference>
<reference evidence="14" key="2">
    <citation type="journal article" date="2024" name="Plant">
        <title>Genomic evolution and insights into agronomic trait innovations of Sesamum species.</title>
        <authorList>
            <person name="Miao H."/>
            <person name="Wang L."/>
            <person name="Qu L."/>
            <person name="Liu H."/>
            <person name="Sun Y."/>
            <person name="Le M."/>
            <person name="Wang Q."/>
            <person name="Wei S."/>
            <person name="Zheng Y."/>
            <person name="Lin W."/>
            <person name="Duan Y."/>
            <person name="Cao H."/>
            <person name="Xiong S."/>
            <person name="Wang X."/>
            <person name="Wei L."/>
            <person name="Li C."/>
            <person name="Ma Q."/>
            <person name="Ju M."/>
            <person name="Zhao R."/>
            <person name="Li G."/>
            <person name="Mu C."/>
            <person name="Tian Q."/>
            <person name="Mei H."/>
            <person name="Zhang T."/>
            <person name="Gao T."/>
            <person name="Zhang H."/>
        </authorList>
    </citation>
    <scope>NUCLEOTIDE SEQUENCE</scope>
    <source>
        <strain evidence="14">G01</strain>
    </source>
</reference>
<evidence type="ECO:0000313" key="14">
    <source>
        <dbReference type="EMBL" id="KAL0323130.1"/>
    </source>
</evidence>
<keyword evidence="6 12" id="KW-0378">Hydrolase</keyword>
<gene>
    <name evidence="14" type="ORF">Sangu_1932300</name>
</gene>
<feature type="chain" id="PRO_5043093923" description="Pectinesterase" evidence="12">
    <location>
        <begin position="20"/>
        <end position="336"/>
    </location>
</feature>
<dbReference type="Gene3D" id="2.160.20.10">
    <property type="entry name" value="Single-stranded right-handed beta-helix, Pectin lyase-like"/>
    <property type="match status" value="1"/>
</dbReference>